<dbReference type="InterPro" id="IPR000742">
    <property type="entry name" value="EGF"/>
</dbReference>
<dbReference type="SUPFAM" id="SSF82671">
    <property type="entry name" value="SEA domain"/>
    <property type="match status" value="1"/>
</dbReference>
<evidence type="ECO:0000313" key="9">
    <source>
        <dbReference type="Proteomes" id="UP000230750"/>
    </source>
</evidence>
<dbReference type="PROSITE" id="PS00010">
    <property type="entry name" value="ASX_HYDROXYL"/>
    <property type="match status" value="1"/>
</dbReference>
<dbReference type="SUPFAM" id="SSF57184">
    <property type="entry name" value="Growth factor receptor domain"/>
    <property type="match status" value="1"/>
</dbReference>
<dbReference type="Pfam" id="PF01390">
    <property type="entry name" value="SEA"/>
    <property type="match status" value="1"/>
</dbReference>
<keyword evidence="3 4" id="KW-1015">Disulfide bond</keyword>
<feature type="domain" description="EGF-like" evidence="6">
    <location>
        <begin position="434"/>
        <end position="472"/>
    </location>
</feature>
<evidence type="ECO:0000313" key="8">
    <source>
        <dbReference type="EMBL" id="PIK49333.1"/>
    </source>
</evidence>
<dbReference type="PANTHER" id="PTHR24273:SF32">
    <property type="entry name" value="HYALIN"/>
    <property type="match status" value="1"/>
</dbReference>
<dbReference type="InterPro" id="IPR018097">
    <property type="entry name" value="EGF_Ca-bd_CS"/>
</dbReference>
<dbReference type="PROSITE" id="PS50024">
    <property type="entry name" value="SEA"/>
    <property type="match status" value="1"/>
</dbReference>
<dbReference type="SMART" id="SM00179">
    <property type="entry name" value="EGF_CA"/>
    <property type="match status" value="2"/>
</dbReference>
<dbReference type="Pfam" id="PF07645">
    <property type="entry name" value="EGF_CA"/>
    <property type="match status" value="1"/>
</dbReference>
<dbReference type="STRING" id="307972.A0A2G8KMV3"/>
<dbReference type="InterPro" id="IPR009030">
    <property type="entry name" value="Growth_fac_rcpt_cys_sf"/>
</dbReference>
<feature type="domain" description="HYR" evidence="7">
    <location>
        <begin position="201"/>
        <end position="281"/>
    </location>
</feature>
<sequence length="604" mass="65521">MYKDPSLWRVANNCMKKRTTKPPKQNVNISRRIFADLEAPEFVGCPANQSLLIPFSSAPTVVRWIPPTAVDNDRDGGVNISSNANPGDSFNIGMQEVTYLAVDSSGNQNTCSFVVFVEEDEPPTITGCPEDISLDNLPGQGFNFANWTVPNATDANSIPTLVSNYDPGALFEIGVQSVKYTATDNLGSQATCTFSVTVSDVEDPVLTDCPSRVIVYVQTADLDAAVFWTPPTATDNSGKVDVVSSFQLGQRMGRGSIMVTYTARDDSDNIDRCNFRLSVRVNSGVSSDANILLQRVRGEDAPFMNITGFDQTIFEDLDKLFRGSEIGSAFFGLTVDGIALDDEGLAAVALTLFSDPDAGLGDSDFESAFDSNLGGTLRNTFDVDNQVPAFRDFYVGNDICDDACLNGGNCTRVDRDTVQCSCPPEWTGDNCETDVDECETGTCPDQKICVNYEGSFTCNCPIGQFDVGDMCVDAKQFSGSFNIAMLDDEIAEFTDILANPTSDEFLAIAERVQRILDELFSDDPTFIGSLVTSLSSGSIRVAYILSYIVTSPMTEDELIATFNDTLSDIGEIGDSAVFIEPLEDLLHGEIHSEDAVEVCLHNLW</sequence>
<dbReference type="InterPro" id="IPR000152">
    <property type="entry name" value="EGF-type_Asp/Asn_hydroxyl_site"/>
</dbReference>
<feature type="domain" description="SEA" evidence="5">
    <location>
        <begin position="473"/>
        <end position="584"/>
    </location>
</feature>
<dbReference type="SMART" id="SM00181">
    <property type="entry name" value="EGF"/>
    <property type="match status" value="2"/>
</dbReference>
<comment type="caution">
    <text evidence="8">The sequence shown here is derived from an EMBL/GenBank/DDBJ whole genome shotgun (WGS) entry which is preliminary data.</text>
</comment>
<protein>
    <recommendedName>
        <fullName evidence="10">HYR domain-containing protein</fullName>
    </recommendedName>
</protein>
<dbReference type="PROSITE" id="PS00022">
    <property type="entry name" value="EGF_1"/>
    <property type="match status" value="1"/>
</dbReference>
<dbReference type="PROSITE" id="PS50026">
    <property type="entry name" value="EGF_3"/>
    <property type="match status" value="2"/>
</dbReference>
<dbReference type="EMBL" id="MRZV01000471">
    <property type="protein sequence ID" value="PIK49333.1"/>
    <property type="molecule type" value="Genomic_DNA"/>
</dbReference>
<accession>A0A2G8KMV3</accession>
<dbReference type="PROSITE" id="PS01187">
    <property type="entry name" value="EGF_CA"/>
    <property type="match status" value="1"/>
</dbReference>
<dbReference type="PANTHER" id="PTHR24273">
    <property type="entry name" value="FI04643P-RELATED"/>
    <property type="match status" value="1"/>
</dbReference>
<feature type="domain" description="HYR" evidence="7">
    <location>
        <begin position="35"/>
        <end position="117"/>
    </location>
</feature>
<feature type="domain" description="HYR" evidence="7">
    <location>
        <begin position="118"/>
        <end position="200"/>
    </location>
</feature>
<evidence type="ECO:0000256" key="1">
    <source>
        <dbReference type="ARBA" id="ARBA00022536"/>
    </source>
</evidence>
<evidence type="ECO:0000256" key="3">
    <source>
        <dbReference type="ARBA" id="ARBA00023157"/>
    </source>
</evidence>
<evidence type="ECO:0000259" key="5">
    <source>
        <dbReference type="PROSITE" id="PS50024"/>
    </source>
</evidence>
<dbReference type="InterPro" id="IPR001881">
    <property type="entry name" value="EGF-like_Ca-bd_dom"/>
</dbReference>
<dbReference type="CDD" id="cd00054">
    <property type="entry name" value="EGF_CA"/>
    <property type="match status" value="2"/>
</dbReference>
<keyword evidence="9" id="KW-1185">Reference proteome</keyword>
<dbReference type="InterPro" id="IPR003410">
    <property type="entry name" value="HYR_dom"/>
</dbReference>
<dbReference type="AlphaFoldDB" id="A0A2G8KMV3"/>
<evidence type="ECO:0000259" key="7">
    <source>
        <dbReference type="PROSITE" id="PS50825"/>
    </source>
</evidence>
<organism evidence="8 9">
    <name type="scientific">Stichopus japonicus</name>
    <name type="common">Sea cucumber</name>
    <dbReference type="NCBI Taxonomy" id="307972"/>
    <lineage>
        <taxon>Eukaryota</taxon>
        <taxon>Metazoa</taxon>
        <taxon>Echinodermata</taxon>
        <taxon>Eleutherozoa</taxon>
        <taxon>Echinozoa</taxon>
        <taxon>Holothuroidea</taxon>
        <taxon>Aspidochirotacea</taxon>
        <taxon>Aspidochirotida</taxon>
        <taxon>Stichopodidae</taxon>
        <taxon>Apostichopus</taxon>
    </lineage>
</organism>
<gene>
    <name evidence="8" type="ORF">BSL78_13792</name>
</gene>
<dbReference type="OrthoDB" id="5969849at2759"/>
<dbReference type="Gene3D" id="3.30.70.960">
    <property type="entry name" value="SEA domain"/>
    <property type="match status" value="1"/>
</dbReference>
<evidence type="ECO:0000256" key="2">
    <source>
        <dbReference type="ARBA" id="ARBA00022737"/>
    </source>
</evidence>
<dbReference type="Proteomes" id="UP000230750">
    <property type="component" value="Unassembled WGS sequence"/>
</dbReference>
<dbReference type="InterPro" id="IPR036364">
    <property type="entry name" value="SEA_dom_sf"/>
</dbReference>
<reference evidence="8 9" key="1">
    <citation type="journal article" date="2017" name="PLoS Biol.">
        <title>The sea cucumber genome provides insights into morphological evolution and visceral regeneration.</title>
        <authorList>
            <person name="Zhang X."/>
            <person name="Sun L."/>
            <person name="Yuan J."/>
            <person name="Sun Y."/>
            <person name="Gao Y."/>
            <person name="Zhang L."/>
            <person name="Li S."/>
            <person name="Dai H."/>
            <person name="Hamel J.F."/>
            <person name="Liu C."/>
            <person name="Yu Y."/>
            <person name="Liu S."/>
            <person name="Lin W."/>
            <person name="Guo K."/>
            <person name="Jin S."/>
            <person name="Xu P."/>
            <person name="Storey K.B."/>
            <person name="Huan P."/>
            <person name="Zhang T."/>
            <person name="Zhou Y."/>
            <person name="Zhang J."/>
            <person name="Lin C."/>
            <person name="Li X."/>
            <person name="Xing L."/>
            <person name="Huo D."/>
            <person name="Sun M."/>
            <person name="Wang L."/>
            <person name="Mercier A."/>
            <person name="Li F."/>
            <person name="Yang H."/>
            <person name="Xiang J."/>
        </authorList>
    </citation>
    <scope>NUCLEOTIDE SEQUENCE [LARGE SCALE GENOMIC DNA]</scope>
    <source>
        <strain evidence="8">Shaxun</strain>
        <tissue evidence="8">Muscle</tissue>
    </source>
</reference>
<dbReference type="Pfam" id="PF02494">
    <property type="entry name" value="HYR"/>
    <property type="match status" value="3"/>
</dbReference>
<evidence type="ECO:0000256" key="4">
    <source>
        <dbReference type="PROSITE-ProRule" id="PRU00076"/>
    </source>
</evidence>
<dbReference type="GO" id="GO:0005509">
    <property type="term" value="F:calcium ion binding"/>
    <property type="evidence" value="ECO:0007669"/>
    <property type="project" value="InterPro"/>
</dbReference>
<name>A0A2G8KMV3_STIJA</name>
<dbReference type="Pfam" id="PF00008">
    <property type="entry name" value="EGF"/>
    <property type="match status" value="1"/>
</dbReference>
<comment type="caution">
    <text evidence="4">Lacks conserved residue(s) required for the propagation of feature annotation.</text>
</comment>
<dbReference type="Gene3D" id="2.10.25.10">
    <property type="entry name" value="Laminin"/>
    <property type="match status" value="2"/>
</dbReference>
<proteinExistence type="predicted"/>
<keyword evidence="2" id="KW-0677">Repeat</keyword>
<feature type="domain" description="EGF-like" evidence="6">
    <location>
        <begin position="396"/>
        <end position="432"/>
    </location>
</feature>
<evidence type="ECO:0008006" key="10">
    <source>
        <dbReference type="Google" id="ProtNLM"/>
    </source>
</evidence>
<evidence type="ECO:0000259" key="6">
    <source>
        <dbReference type="PROSITE" id="PS50026"/>
    </source>
</evidence>
<feature type="disulfide bond" evidence="4">
    <location>
        <begin position="422"/>
        <end position="431"/>
    </location>
</feature>
<dbReference type="InterPro" id="IPR000082">
    <property type="entry name" value="SEA_dom"/>
</dbReference>
<dbReference type="InterPro" id="IPR049883">
    <property type="entry name" value="NOTCH1_EGF-like"/>
</dbReference>
<dbReference type="PROSITE" id="PS50825">
    <property type="entry name" value="HYR"/>
    <property type="match status" value="3"/>
</dbReference>
<keyword evidence="1 4" id="KW-0245">EGF-like domain</keyword>
<feature type="disulfide bond" evidence="4">
    <location>
        <begin position="400"/>
        <end position="410"/>
    </location>
</feature>